<sequence>MKKSVVGSMSDWSGVLKDVYRQIDDGSLTLGHFRALAEHRNPFAVDTIQQEWQEFYRKYFRMNVDFSEVFIPDDPGGYERIIFISQGLNIASIIKVMRKYFTVCFYNEDLDMTVK</sequence>
<reference evidence="2" key="1">
    <citation type="submission" date="2017-09" db="EMBL/GenBank/DDBJ databases">
        <title>Depth-based differentiation of microbial function through sediment-hosted aquifers and enrichment of novel symbionts in the deep terrestrial subsurface.</title>
        <authorList>
            <person name="Probst A.J."/>
            <person name="Ladd B."/>
            <person name="Jarett J.K."/>
            <person name="Geller-Mcgrath D.E."/>
            <person name="Sieber C.M.K."/>
            <person name="Emerson J.B."/>
            <person name="Anantharaman K."/>
            <person name="Thomas B.C."/>
            <person name="Malmstrom R."/>
            <person name="Stieglmeier M."/>
            <person name="Klingl A."/>
            <person name="Woyke T."/>
            <person name="Ryan C.M."/>
            <person name="Banfield J.F."/>
        </authorList>
    </citation>
    <scope>NUCLEOTIDE SEQUENCE [LARGE SCALE GENOMIC DNA]</scope>
</reference>
<dbReference type="Proteomes" id="UP000230405">
    <property type="component" value="Unassembled WGS sequence"/>
</dbReference>
<organism evidence="1 2">
    <name type="scientific">Candidatus Komeilibacteria bacterium CG_4_10_14_0_2_um_filter_37_10</name>
    <dbReference type="NCBI Taxonomy" id="1974470"/>
    <lineage>
        <taxon>Bacteria</taxon>
        <taxon>Candidatus Komeiliibacteriota</taxon>
    </lineage>
</organism>
<name>A0A2M7VGD9_9BACT</name>
<proteinExistence type="predicted"/>
<protein>
    <submittedName>
        <fullName evidence="1">Uncharacterized protein</fullName>
    </submittedName>
</protein>
<dbReference type="AlphaFoldDB" id="A0A2M7VGD9"/>
<gene>
    <name evidence="1" type="ORF">COX77_00830</name>
</gene>
<accession>A0A2M7VGD9</accession>
<evidence type="ECO:0000313" key="1">
    <source>
        <dbReference type="EMBL" id="PIZ99695.1"/>
    </source>
</evidence>
<dbReference type="EMBL" id="PFPO01000015">
    <property type="protein sequence ID" value="PIZ99695.1"/>
    <property type="molecule type" value="Genomic_DNA"/>
</dbReference>
<evidence type="ECO:0000313" key="2">
    <source>
        <dbReference type="Proteomes" id="UP000230405"/>
    </source>
</evidence>
<comment type="caution">
    <text evidence="1">The sequence shown here is derived from an EMBL/GenBank/DDBJ whole genome shotgun (WGS) entry which is preliminary data.</text>
</comment>